<evidence type="ECO:0000256" key="1">
    <source>
        <dbReference type="ARBA" id="ARBA00022723"/>
    </source>
</evidence>
<dbReference type="PANTHER" id="PTHR10782:SF4">
    <property type="entry name" value="TONALLI, ISOFORM E"/>
    <property type="match status" value="1"/>
</dbReference>
<dbReference type="InterPro" id="IPR004181">
    <property type="entry name" value="Znf_MIZ"/>
</dbReference>
<keyword evidence="1" id="KW-0479">Metal-binding</keyword>
<dbReference type="EMBL" id="GIBP01003010">
    <property type="protein sequence ID" value="NDV31979.1"/>
    <property type="molecule type" value="Transcribed_RNA"/>
</dbReference>
<sequence>MAHPPTPTPLHISSLINNSQPYTPTPGIPVGMEASLHPFMEVPLHSSLPNISPSMQVQPNHQLIPSINHLNQYHITPPNQLRTFQFPALDQNQPLPYQNNNFITRMNNLNFNSCLIPAPNVNPAKPEELDLYSCSDPFYIPIKTEPICSFMVNPLETDRTECYLHFDVASDLPVVLRCFQLRVNNTPLSTSSPHCSFKCNGIRLTLKEGLVDIKPFCRNGKNIVSYNYFKTPPLTDYYCVIQYMHKQSVEHLLSGINEIDYECGKVIAISSFDTHVDIVETAHIVSMLDIYGRSVIKYPCRSALCVHINVFDVKIWLSFNEKEKKWSCPICSKILSLHDLYIDGFFKKIFEGLSDGVTEICVFPNGEWSPAKTKEKKTKKKKIVIDLTGPDDEPLKCNWDFLKIKTEPKTHT</sequence>
<dbReference type="GO" id="GO:0000785">
    <property type="term" value="C:chromatin"/>
    <property type="evidence" value="ECO:0007669"/>
    <property type="project" value="TreeGrafter"/>
</dbReference>
<feature type="domain" description="SP-RING-type" evidence="5">
    <location>
        <begin position="274"/>
        <end position="355"/>
    </location>
</feature>
<dbReference type="Gene3D" id="3.30.40.10">
    <property type="entry name" value="Zinc/RING finger domain, C3HC4 (zinc finger)"/>
    <property type="match status" value="1"/>
</dbReference>
<dbReference type="PROSITE" id="PS51044">
    <property type="entry name" value="ZF_SP_RING"/>
    <property type="match status" value="1"/>
</dbReference>
<dbReference type="GO" id="GO:0061665">
    <property type="term" value="F:SUMO ligase activity"/>
    <property type="evidence" value="ECO:0007669"/>
    <property type="project" value="TreeGrafter"/>
</dbReference>
<reference evidence="6" key="1">
    <citation type="journal article" date="2020" name="J. Eukaryot. Microbiol.">
        <title>De novo Sequencing, Assembly and Annotation of the Transcriptome for the Free-Living Testate Amoeba Arcella intermedia.</title>
        <authorList>
            <person name="Ribeiro G.M."/>
            <person name="Porfirio-Sousa A.L."/>
            <person name="Maurer-Alcala X.X."/>
            <person name="Katz L.A."/>
            <person name="Lahr D.J.G."/>
        </authorList>
    </citation>
    <scope>NUCLEOTIDE SEQUENCE</scope>
</reference>
<evidence type="ECO:0000313" key="6">
    <source>
        <dbReference type="EMBL" id="NDV31979.1"/>
    </source>
</evidence>
<proteinExistence type="predicted"/>
<evidence type="ECO:0000256" key="3">
    <source>
        <dbReference type="ARBA" id="ARBA00022833"/>
    </source>
</evidence>
<accession>A0A6B2L4U3</accession>
<evidence type="ECO:0000256" key="4">
    <source>
        <dbReference type="PROSITE-ProRule" id="PRU00452"/>
    </source>
</evidence>
<keyword evidence="2 4" id="KW-0863">Zinc-finger</keyword>
<keyword evidence="3" id="KW-0862">Zinc</keyword>
<evidence type="ECO:0000256" key="2">
    <source>
        <dbReference type="ARBA" id="ARBA00022771"/>
    </source>
</evidence>
<protein>
    <recommendedName>
        <fullName evidence="5">SP-RING-type domain-containing protein</fullName>
    </recommendedName>
</protein>
<dbReference type="PANTHER" id="PTHR10782">
    <property type="entry name" value="ZINC FINGER MIZ DOMAIN-CONTAINING PROTEIN"/>
    <property type="match status" value="1"/>
</dbReference>
<name>A0A6B2L4U3_9EUKA</name>
<evidence type="ECO:0000259" key="5">
    <source>
        <dbReference type="PROSITE" id="PS51044"/>
    </source>
</evidence>
<dbReference type="GO" id="GO:0016925">
    <property type="term" value="P:protein sumoylation"/>
    <property type="evidence" value="ECO:0007669"/>
    <property type="project" value="TreeGrafter"/>
</dbReference>
<dbReference type="GO" id="GO:0008270">
    <property type="term" value="F:zinc ion binding"/>
    <property type="evidence" value="ECO:0007669"/>
    <property type="project" value="UniProtKB-KW"/>
</dbReference>
<dbReference type="AlphaFoldDB" id="A0A6B2L4U3"/>
<dbReference type="Pfam" id="PF02891">
    <property type="entry name" value="zf-MIZ"/>
    <property type="match status" value="1"/>
</dbReference>
<dbReference type="InterPro" id="IPR013083">
    <property type="entry name" value="Znf_RING/FYVE/PHD"/>
</dbReference>
<organism evidence="6">
    <name type="scientific">Arcella intermedia</name>
    <dbReference type="NCBI Taxonomy" id="1963864"/>
    <lineage>
        <taxon>Eukaryota</taxon>
        <taxon>Amoebozoa</taxon>
        <taxon>Tubulinea</taxon>
        <taxon>Elardia</taxon>
        <taxon>Arcellinida</taxon>
        <taxon>Sphaerothecina</taxon>
        <taxon>Arcellidae</taxon>
        <taxon>Arcella</taxon>
    </lineage>
</organism>